<comment type="caution">
    <text evidence="2">The sequence shown here is derived from an EMBL/GenBank/DDBJ whole genome shotgun (WGS) entry which is preliminary data.</text>
</comment>
<feature type="region of interest" description="Disordered" evidence="1">
    <location>
        <begin position="25"/>
        <end position="58"/>
    </location>
</feature>
<proteinExistence type="predicted"/>
<feature type="compositionally biased region" description="Basic and acidic residues" evidence="1">
    <location>
        <begin position="41"/>
        <end position="53"/>
    </location>
</feature>
<organism evidence="2 3">
    <name type="scientific">Aldrovandia affinis</name>
    <dbReference type="NCBI Taxonomy" id="143900"/>
    <lineage>
        <taxon>Eukaryota</taxon>
        <taxon>Metazoa</taxon>
        <taxon>Chordata</taxon>
        <taxon>Craniata</taxon>
        <taxon>Vertebrata</taxon>
        <taxon>Euteleostomi</taxon>
        <taxon>Actinopterygii</taxon>
        <taxon>Neopterygii</taxon>
        <taxon>Teleostei</taxon>
        <taxon>Notacanthiformes</taxon>
        <taxon>Halosauridae</taxon>
        <taxon>Aldrovandia</taxon>
    </lineage>
</organism>
<dbReference type="AlphaFoldDB" id="A0AAD7WD13"/>
<dbReference type="EMBL" id="JAINUG010000149">
    <property type="protein sequence ID" value="KAJ8392085.1"/>
    <property type="molecule type" value="Genomic_DNA"/>
</dbReference>
<protein>
    <submittedName>
        <fullName evidence="2">Uncharacterized protein</fullName>
    </submittedName>
</protein>
<evidence type="ECO:0000256" key="1">
    <source>
        <dbReference type="SAM" id="MobiDB-lite"/>
    </source>
</evidence>
<keyword evidence="3" id="KW-1185">Reference proteome</keyword>
<dbReference type="Proteomes" id="UP001221898">
    <property type="component" value="Unassembled WGS sequence"/>
</dbReference>
<sequence length="255" mass="27934">MHAGSRGGSPSLSCRAGGVLVTATARREFGGRHPQRSGFRKKWEQVREQRRPSPEPAFSAGASLCHVLNYPDGAEGSRRPRNPSPFVPTAVHSKCLSVLRPPIGHGRPESRRFERNSGLLLIYRRSGERGRGTFCGNETHGITAFETRKLYRVRGGSSDVTCGVTHLFPPLLFFSHGWLANCSPNADLVGPLAAVFPMQREINVFPDLPRGPERDRADPSARVCSAGPRAHAHTTTAPRHCASFTQTPLSEFHQI</sequence>
<gene>
    <name evidence="2" type="ORF">AAFF_G00078910</name>
</gene>
<accession>A0AAD7WD13</accession>
<name>A0AAD7WD13_9TELE</name>
<evidence type="ECO:0000313" key="3">
    <source>
        <dbReference type="Proteomes" id="UP001221898"/>
    </source>
</evidence>
<reference evidence="2" key="1">
    <citation type="journal article" date="2023" name="Science">
        <title>Genome structures resolve the early diversification of teleost fishes.</title>
        <authorList>
            <person name="Parey E."/>
            <person name="Louis A."/>
            <person name="Montfort J."/>
            <person name="Bouchez O."/>
            <person name="Roques C."/>
            <person name="Iampietro C."/>
            <person name="Lluch J."/>
            <person name="Castinel A."/>
            <person name="Donnadieu C."/>
            <person name="Desvignes T."/>
            <person name="Floi Bucao C."/>
            <person name="Jouanno E."/>
            <person name="Wen M."/>
            <person name="Mejri S."/>
            <person name="Dirks R."/>
            <person name="Jansen H."/>
            <person name="Henkel C."/>
            <person name="Chen W.J."/>
            <person name="Zahm M."/>
            <person name="Cabau C."/>
            <person name="Klopp C."/>
            <person name="Thompson A.W."/>
            <person name="Robinson-Rechavi M."/>
            <person name="Braasch I."/>
            <person name="Lecointre G."/>
            <person name="Bobe J."/>
            <person name="Postlethwait J.H."/>
            <person name="Berthelot C."/>
            <person name="Roest Crollius H."/>
            <person name="Guiguen Y."/>
        </authorList>
    </citation>
    <scope>NUCLEOTIDE SEQUENCE</scope>
    <source>
        <strain evidence="2">NC1722</strain>
    </source>
</reference>
<evidence type="ECO:0000313" key="2">
    <source>
        <dbReference type="EMBL" id="KAJ8392085.1"/>
    </source>
</evidence>